<sequence>MFVPTVVRGRYAMGTLSRKSVDENGSGVNPYTQLPPAIELSETFASVDVSVAEVEQSGNLDWNQGADPYLRVAGWKRP</sequence>
<evidence type="ECO:0000313" key="1">
    <source>
        <dbReference type="EMBL" id="SKN02652.1"/>
    </source>
</evidence>
<name>A0A1T8VC82_9MYCO</name>
<dbReference type="AlphaFoldDB" id="A0A1T8VC82"/>
<evidence type="ECO:0000313" key="2">
    <source>
        <dbReference type="Proteomes" id="UP000190074"/>
    </source>
</evidence>
<dbReference type="EMBL" id="FVGW01000024">
    <property type="protein sequence ID" value="SKN02652.1"/>
    <property type="molecule type" value="Genomic_DNA"/>
</dbReference>
<proteinExistence type="predicted"/>
<gene>
    <name evidence="1" type="ORF">SAMEA2259716_05792</name>
</gene>
<accession>A0A1T8VC82</accession>
<reference evidence="1 2" key="1">
    <citation type="submission" date="2016-11" db="EMBL/GenBank/DDBJ databases">
        <authorList>
            <consortium name="Pathogen Informatics"/>
        </authorList>
    </citation>
    <scope>NUCLEOTIDE SEQUENCE [LARGE SCALE GENOMIC DNA]</scope>
    <source>
        <strain evidence="1 2">911</strain>
    </source>
</reference>
<protein>
    <submittedName>
        <fullName evidence="1">Uncharacterized protein</fullName>
    </submittedName>
</protein>
<organism evidence="1 2">
    <name type="scientific">Mycobacteroides abscessus subsp. massiliense</name>
    <dbReference type="NCBI Taxonomy" id="1962118"/>
    <lineage>
        <taxon>Bacteria</taxon>
        <taxon>Bacillati</taxon>
        <taxon>Actinomycetota</taxon>
        <taxon>Actinomycetes</taxon>
        <taxon>Mycobacteriales</taxon>
        <taxon>Mycobacteriaceae</taxon>
        <taxon>Mycobacteroides</taxon>
        <taxon>Mycobacteroides abscessus</taxon>
    </lineage>
</organism>
<dbReference type="Proteomes" id="UP000190074">
    <property type="component" value="Unassembled WGS sequence"/>
</dbReference>